<keyword evidence="4" id="KW-1185">Reference proteome</keyword>
<dbReference type="PANTHER" id="PTHR42760">
    <property type="entry name" value="SHORT-CHAIN DEHYDROGENASES/REDUCTASES FAMILY MEMBER"/>
    <property type="match status" value="1"/>
</dbReference>
<dbReference type="RefSeq" id="XP_062626480.1">
    <property type="nucleotide sequence ID" value="XM_062770496.1"/>
</dbReference>
<dbReference type="FunFam" id="3.40.50.720:FF:000084">
    <property type="entry name" value="Short-chain dehydrogenase reductase"/>
    <property type="match status" value="1"/>
</dbReference>
<name>A0AAF0Y517_9TREE</name>
<reference evidence="3" key="1">
    <citation type="submission" date="2023-10" db="EMBL/GenBank/DDBJ databases">
        <authorList>
            <person name="Noh H."/>
        </authorList>
    </citation>
    <scope>NUCLEOTIDE SEQUENCE</scope>
    <source>
        <strain evidence="3">DUCC4014</strain>
    </source>
</reference>
<dbReference type="CDD" id="cd05233">
    <property type="entry name" value="SDR_c"/>
    <property type="match status" value="1"/>
</dbReference>
<evidence type="ECO:0000313" key="3">
    <source>
        <dbReference type="EMBL" id="WOO80448.1"/>
    </source>
</evidence>
<dbReference type="AlphaFoldDB" id="A0AAF0Y517"/>
<protein>
    <submittedName>
        <fullName evidence="3">3-oxoacyl-[acyl-carrier-protein] reductase FabG</fullName>
    </submittedName>
</protein>
<dbReference type="Gene3D" id="3.40.50.720">
    <property type="entry name" value="NAD(P)-binding Rossmann-like Domain"/>
    <property type="match status" value="1"/>
</dbReference>
<dbReference type="GO" id="GO:0016616">
    <property type="term" value="F:oxidoreductase activity, acting on the CH-OH group of donors, NAD or NADP as acceptor"/>
    <property type="evidence" value="ECO:0007669"/>
    <property type="project" value="TreeGrafter"/>
</dbReference>
<dbReference type="Proteomes" id="UP000827549">
    <property type="component" value="Chromosome 3"/>
</dbReference>
<evidence type="ECO:0000256" key="1">
    <source>
        <dbReference type="ARBA" id="ARBA00006484"/>
    </source>
</evidence>
<dbReference type="PRINTS" id="PR00081">
    <property type="entry name" value="GDHRDH"/>
</dbReference>
<dbReference type="EMBL" id="CP086716">
    <property type="protein sequence ID" value="WOO80448.1"/>
    <property type="molecule type" value="Genomic_DNA"/>
</dbReference>
<dbReference type="Pfam" id="PF13561">
    <property type="entry name" value="adh_short_C2"/>
    <property type="match status" value="1"/>
</dbReference>
<proteinExistence type="inferred from homology"/>
<comment type="similarity">
    <text evidence="1">Belongs to the short-chain dehydrogenases/reductases (SDR) family.</text>
</comment>
<dbReference type="GeneID" id="87807208"/>
<organism evidence="3 4">
    <name type="scientific">Vanrija pseudolonga</name>
    <dbReference type="NCBI Taxonomy" id="143232"/>
    <lineage>
        <taxon>Eukaryota</taxon>
        <taxon>Fungi</taxon>
        <taxon>Dikarya</taxon>
        <taxon>Basidiomycota</taxon>
        <taxon>Agaricomycotina</taxon>
        <taxon>Tremellomycetes</taxon>
        <taxon>Trichosporonales</taxon>
        <taxon>Trichosporonaceae</taxon>
        <taxon>Vanrija</taxon>
    </lineage>
</organism>
<keyword evidence="2" id="KW-0560">Oxidoreductase</keyword>
<evidence type="ECO:0000313" key="4">
    <source>
        <dbReference type="Proteomes" id="UP000827549"/>
    </source>
</evidence>
<dbReference type="PRINTS" id="PR00080">
    <property type="entry name" value="SDRFAMILY"/>
</dbReference>
<dbReference type="InterPro" id="IPR036291">
    <property type="entry name" value="NAD(P)-bd_dom_sf"/>
</dbReference>
<dbReference type="PANTHER" id="PTHR42760:SF115">
    <property type="entry name" value="3-OXOACYL-[ACYL-CARRIER-PROTEIN] REDUCTASE FABG"/>
    <property type="match status" value="1"/>
</dbReference>
<gene>
    <name evidence="3" type="primary">fabG_5</name>
    <name evidence="3" type="ORF">LOC62_03G003967</name>
</gene>
<dbReference type="InterPro" id="IPR002347">
    <property type="entry name" value="SDR_fam"/>
</dbReference>
<sequence length="257" mass="27192">MAIRLDGKVALVTGGSNGIGRATVETLARYGARVLSIDMDSPTKAAPLPEGVIFVRGSVTEPSVWTRAFSTSKLTFGAYPSILVNAASVHRGAALAELPRRDWDVVFAVNVHAVFHGMQVFLKYLLSENRQGTIINISDISGSQPMLQGVAYEVSKAAVSQLTRSAALEYAHRGVRVNAIAPGGVIAVSPKSSAFDAFEPDAASHDVLSMLDNTTFNRWGSPDEVAHAVLYLVSDEAAAITGQVLCHGGYDQPLGLV</sequence>
<evidence type="ECO:0000256" key="2">
    <source>
        <dbReference type="ARBA" id="ARBA00023002"/>
    </source>
</evidence>
<dbReference type="SUPFAM" id="SSF51735">
    <property type="entry name" value="NAD(P)-binding Rossmann-fold domains"/>
    <property type="match status" value="1"/>
</dbReference>
<accession>A0AAF0Y517</accession>